<dbReference type="SUPFAM" id="SSF51182">
    <property type="entry name" value="RmlC-like cupins"/>
    <property type="match status" value="2"/>
</dbReference>
<gene>
    <name evidence="4" type="ORF">MKW98_028564</name>
</gene>
<dbReference type="InterPro" id="IPR014710">
    <property type="entry name" value="RmlC-like_jellyroll"/>
</dbReference>
<dbReference type="Proteomes" id="UP001202328">
    <property type="component" value="Unassembled WGS sequence"/>
</dbReference>
<evidence type="ECO:0000256" key="1">
    <source>
        <dbReference type="ARBA" id="ARBA00008416"/>
    </source>
</evidence>
<feature type="domain" description="Pirin N-terminal" evidence="3">
    <location>
        <begin position="61"/>
        <end position="128"/>
    </location>
</feature>
<keyword evidence="5" id="KW-1185">Reference proteome</keyword>
<evidence type="ECO:0000259" key="3">
    <source>
        <dbReference type="Pfam" id="PF02678"/>
    </source>
</evidence>
<dbReference type="PANTHER" id="PTHR13903:SF8">
    <property type="entry name" value="PIRIN"/>
    <property type="match status" value="1"/>
</dbReference>
<proteinExistence type="inferred from homology"/>
<comment type="similarity">
    <text evidence="1 2">Belongs to the pirin family.</text>
</comment>
<dbReference type="CDD" id="cd02909">
    <property type="entry name" value="cupin_pirin_N"/>
    <property type="match status" value="1"/>
</dbReference>
<name>A0AAD4XSI6_9MAGN</name>
<sequence length="185" mass="20950">MRAIINNHRFLSQLLSRTKTKISSCFLIRSMSSEVNQNFTKSRLVIKKVLAKPQREGEGATVKRSIGRMELKSLDPFLMLDEFSVSPPAGFPDHPHRGFETVTYMLEGAFSHQDFSGHKGTIKTGDVQDRAEVCVIGGQPLNEPVVQYGPFVMNTQAEIDQTFEDYRYSKNGFEKAKYWKSQPLG</sequence>
<reference evidence="4" key="1">
    <citation type="submission" date="2022-04" db="EMBL/GenBank/DDBJ databases">
        <title>A functionally conserved STORR gene fusion in Papaver species that diverged 16.8 million years ago.</title>
        <authorList>
            <person name="Catania T."/>
        </authorList>
    </citation>
    <scope>NUCLEOTIDE SEQUENCE</scope>
    <source>
        <strain evidence="4">S-188037</strain>
    </source>
</reference>
<dbReference type="AlphaFoldDB" id="A0AAD4XSI6"/>
<protein>
    <recommendedName>
        <fullName evidence="3">Pirin N-terminal domain-containing protein</fullName>
    </recommendedName>
</protein>
<evidence type="ECO:0000313" key="4">
    <source>
        <dbReference type="EMBL" id="KAI3951160.1"/>
    </source>
</evidence>
<organism evidence="4 5">
    <name type="scientific">Papaver atlanticum</name>
    <dbReference type="NCBI Taxonomy" id="357466"/>
    <lineage>
        <taxon>Eukaryota</taxon>
        <taxon>Viridiplantae</taxon>
        <taxon>Streptophyta</taxon>
        <taxon>Embryophyta</taxon>
        <taxon>Tracheophyta</taxon>
        <taxon>Spermatophyta</taxon>
        <taxon>Magnoliopsida</taxon>
        <taxon>Ranunculales</taxon>
        <taxon>Papaveraceae</taxon>
        <taxon>Papaveroideae</taxon>
        <taxon>Papaver</taxon>
    </lineage>
</organism>
<dbReference type="EMBL" id="JAJJMB010002559">
    <property type="protein sequence ID" value="KAI3951160.1"/>
    <property type="molecule type" value="Genomic_DNA"/>
</dbReference>
<dbReference type="InterPro" id="IPR012093">
    <property type="entry name" value="Pirin"/>
</dbReference>
<evidence type="ECO:0000313" key="5">
    <source>
        <dbReference type="Proteomes" id="UP001202328"/>
    </source>
</evidence>
<comment type="caution">
    <text evidence="4">The sequence shown here is derived from an EMBL/GenBank/DDBJ whole genome shotgun (WGS) entry which is preliminary data.</text>
</comment>
<evidence type="ECO:0000256" key="2">
    <source>
        <dbReference type="RuleBase" id="RU003457"/>
    </source>
</evidence>
<dbReference type="InterPro" id="IPR003829">
    <property type="entry name" value="Pirin_N_dom"/>
</dbReference>
<dbReference type="PANTHER" id="PTHR13903">
    <property type="entry name" value="PIRIN-RELATED"/>
    <property type="match status" value="1"/>
</dbReference>
<dbReference type="Pfam" id="PF02678">
    <property type="entry name" value="Pirin"/>
    <property type="match status" value="1"/>
</dbReference>
<accession>A0AAD4XSI6</accession>
<dbReference type="InterPro" id="IPR011051">
    <property type="entry name" value="RmlC_Cupin_sf"/>
</dbReference>
<dbReference type="Gene3D" id="2.60.120.10">
    <property type="entry name" value="Jelly Rolls"/>
    <property type="match status" value="3"/>
</dbReference>